<dbReference type="GO" id="GO:0047890">
    <property type="term" value="F:flavanone 4-reductase activity"/>
    <property type="evidence" value="ECO:0007669"/>
    <property type="project" value="UniProtKB-EC"/>
</dbReference>
<evidence type="ECO:0000256" key="6">
    <source>
        <dbReference type="ARBA" id="ARBA00037100"/>
    </source>
</evidence>
<dbReference type="InterPro" id="IPR050425">
    <property type="entry name" value="NAD(P)_dehydrat-like"/>
</dbReference>
<reference evidence="16 17" key="1">
    <citation type="submission" date="2019-05" db="EMBL/GenBank/DDBJ databases">
        <title>Mikania micrantha, genome provides insights into the molecular mechanism of rapid growth.</title>
        <authorList>
            <person name="Liu B."/>
        </authorList>
    </citation>
    <scope>NUCLEOTIDE SEQUENCE [LARGE SCALE GENOMIC DNA]</scope>
    <source>
        <strain evidence="16">NLD-2019</strain>
        <tissue evidence="16">Leaf</tissue>
    </source>
</reference>
<evidence type="ECO:0000256" key="8">
    <source>
        <dbReference type="ARBA" id="ARBA00039057"/>
    </source>
</evidence>
<dbReference type="GO" id="GO:0045552">
    <property type="term" value="F:dihydroflavanol 4-reductase activity"/>
    <property type="evidence" value="ECO:0007669"/>
    <property type="project" value="UniProtKB-EC"/>
</dbReference>
<keyword evidence="17" id="KW-1185">Reference proteome</keyword>
<dbReference type="InterPro" id="IPR036291">
    <property type="entry name" value="NAD(P)-bd_dom_sf"/>
</dbReference>
<comment type="caution">
    <text evidence="16">The sequence shown here is derived from an EMBL/GenBank/DDBJ whole genome shotgun (WGS) entry which is preliminary data.</text>
</comment>
<evidence type="ECO:0000313" key="16">
    <source>
        <dbReference type="EMBL" id="KAD3069198.1"/>
    </source>
</evidence>
<keyword evidence="4" id="KW-0284">Flavonoid biosynthesis</keyword>
<evidence type="ECO:0000256" key="10">
    <source>
        <dbReference type="ARBA" id="ARBA00042087"/>
    </source>
</evidence>
<dbReference type="Pfam" id="PF01073">
    <property type="entry name" value="3Beta_HSD"/>
    <property type="match status" value="1"/>
</dbReference>
<name>A0A5N6M646_9ASTR</name>
<dbReference type="GO" id="GO:0009813">
    <property type="term" value="P:flavonoid biosynthetic process"/>
    <property type="evidence" value="ECO:0007669"/>
    <property type="project" value="UniProtKB-KW"/>
</dbReference>
<gene>
    <name evidence="16" type="ORF">E3N88_37078</name>
</gene>
<comment type="catalytic activity">
    <reaction evidence="13">
        <text>a (2R,3S,4S)-leucoanthocyanidin + NADP(+) = a (2R,3R)-dihydroflavonol + NADPH + H(+)</text>
        <dbReference type="Rhea" id="RHEA:54444"/>
        <dbReference type="ChEBI" id="CHEBI:15378"/>
        <dbReference type="ChEBI" id="CHEBI:57783"/>
        <dbReference type="ChEBI" id="CHEBI:58349"/>
        <dbReference type="ChEBI" id="CHEBI:138176"/>
        <dbReference type="ChEBI" id="CHEBI:138188"/>
        <dbReference type="EC" id="1.1.1.219"/>
    </reaction>
</comment>
<dbReference type="EC" id="1.1.1.234" evidence="7"/>
<evidence type="ECO:0000256" key="3">
    <source>
        <dbReference type="ARBA" id="ARBA00023002"/>
    </source>
</evidence>
<feature type="domain" description="3-beta hydroxysteroid dehydrogenase/isomerase" evidence="14">
    <location>
        <begin position="291"/>
        <end position="477"/>
    </location>
</feature>
<evidence type="ECO:0000256" key="5">
    <source>
        <dbReference type="ARBA" id="ARBA00023445"/>
    </source>
</evidence>
<keyword evidence="3" id="KW-0560">Oxidoreductase</keyword>
<dbReference type="EMBL" id="SZYD01000017">
    <property type="protein sequence ID" value="KAD3069198.1"/>
    <property type="molecule type" value="Genomic_DNA"/>
</dbReference>
<dbReference type="EC" id="1.1.1.219" evidence="8"/>
<dbReference type="InterPro" id="IPR001509">
    <property type="entry name" value="Epimerase_deHydtase"/>
</dbReference>
<dbReference type="Pfam" id="PF01370">
    <property type="entry name" value="Epimerase"/>
    <property type="match status" value="1"/>
</dbReference>
<evidence type="ECO:0000256" key="2">
    <source>
        <dbReference type="ARBA" id="ARBA00022857"/>
    </source>
</evidence>
<evidence type="ECO:0000256" key="4">
    <source>
        <dbReference type="ARBA" id="ARBA00023241"/>
    </source>
</evidence>
<dbReference type="AlphaFoldDB" id="A0A5N6M646"/>
<evidence type="ECO:0000256" key="12">
    <source>
        <dbReference type="ARBA" id="ARBA00048870"/>
    </source>
</evidence>
<evidence type="ECO:0000259" key="15">
    <source>
        <dbReference type="Pfam" id="PF01370"/>
    </source>
</evidence>
<dbReference type="Proteomes" id="UP000326396">
    <property type="component" value="Linkage Group LG7"/>
</dbReference>
<dbReference type="Gene3D" id="3.40.50.720">
    <property type="entry name" value="NAD(P)-binding Rossmann-like Domain"/>
    <property type="match status" value="3"/>
</dbReference>
<evidence type="ECO:0000256" key="13">
    <source>
        <dbReference type="ARBA" id="ARBA00049132"/>
    </source>
</evidence>
<comment type="similarity">
    <text evidence="5">Belongs to the NAD(P)-dependent epimerase/dehydratase family. Dihydroflavonol-4-reductase subfamily.</text>
</comment>
<protein>
    <recommendedName>
        <fullName evidence="9">Dihydroflavonol 4-reductase</fullName>
        <ecNumber evidence="8">1.1.1.219</ecNumber>
        <ecNumber evidence="7">1.1.1.234</ecNumber>
    </recommendedName>
    <alternativeName>
        <fullName evidence="11">Dihydrokaempferol 4-reductase</fullName>
    </alternativeName>
    <alternativeName>
        <fullName evidence="10">Flavanone 4-reductase</fullName>
    </alternativeName>
</protein>
<dbReference type="FunFam" id="3.40.50.720:FF:000085">
    <property type="entry name" value="Dihydroflavonol reductase"/>
    <property type="match status" value="2"/>
</dbReference>
<feature type="domain" description="NAD-dependent epimerase/dehydratase" evidence="15">
    <location>
        <begin position="8"/>
        <end position="250"/>
    </location>
</feature>
<dbReference type="InterPro" id="IPR002225">
    <property type="entry name" value="3Beta_OHSteriod_DH/Estase"/>
</dbReference>
<proteinExistence type="inferred from homology"/>
<organism evidence="16 17">
    <name type="scientific">Mikania micrantha</name>
    <name type="common">bitter vine</name>
    <dbReference type="NCBI Taxonomy" id="192012"/>
    <lineage>
        <taxon>Eukaryota</taxon>
        <taxon>Viridiplantae</taxon>
        <taxon>Streptophyta</taxon>
        <taxon>Embryophyta</taxon>
        <taxon>Tracheophyta</taxon>
        <taxon>Spermatophyta</taxon>
        <taxon>Magnoliopsida</taxon>
        <taxon>eudicotyledons</taxon>
        <taxon>Gunneridae</taxon>
        <taxon>Pentapetalae</taxon>
        <taxon>asterids</taxon>
        <taxon>campanulids</taxon>
        <taxon>Asterales</taxon>
        <taxon>Asteraceae</taxon>
        <taxon>Asteroideae</taxon>
        <taxon>Heliantheae alliance</taxon>
        <taxon>Eupatorieae</taxon>
        <taxon>Mikania</taxon>
    </lineage>
</organism>
<evidence type="ECO:0000256" key="11">
    <source>
        <dbReference type="ARBA" id="ARBA00042831"/>
    </source>
</evidence>
<dbReference type="GO" id="GO:0006694">
    <property type="term" value="P:steroid biosynthetic process"/>
    <property type="evidence" value="ECO:0007669"/>
    <property type="project" value="InterPro"/>
</dbReference>
<evidence type="ECO:0000259" key="14">
    <source>
        <dbReference type="Pfam" id="PF01073"/>
    </source>
</evidence>
<comment type="catalytic activity">
    <reaction evidence="12">
        <text>(2S)-flavan-4-ol + NADP(+) = (2S)-flavanone + NADPH + H(+)</text>
        <dbReference type="Rhea" id="RHEA:11228"/>
        <dbReference type="ChEBI" id="CHEBI:15378"/>
        <dbReference type="ChEBI" id="CHEBI:15605"/>
        <dbReference type="ChEBI" id="CHEBI:15606"/>
        <dbReference type="ChEBI" id="CHEBI:57783"/>
        <dbReference type="ChEBI" id="CHEBI:58349"/>
        <dbReference type="EC" id="1.1.1.234"/>
    </reaction>
</comment>
<dbReference type="PANTHER" id="PTHR10366:SF563">
    <property type="entry name" value="CINNAMOYL-COA REDUCTASE 16"/>
    <property type="match status" value="1"/>
</dbReference>
<evidence type="ECO:0000313" key="17">
    <source>
        <dbReference type="Proteomes" id="UP000326396"/>
    </source>
</evidence>
<comment type="pathway">
    <text evidence="1">Pigment biosynthesis; anthocyanin biosynthesis.</text>
</comment>
<sequence length="633" mass="71427">MEMDKGRICVTGGTGFLASWIIKRLLEEGYFVNATVRSQSHSVEDTSYLTNLPHASARLKIFDADLSKPETFEEPIKGCIGVFHVAHPMDFGGNNTEEVIIEKSIKGSLGILQACIDSKTAKKVVYTSSVTAVLFNGKKHTEVVDEESWSDIDYIHTHIKFGAWYHISKTLTEKAIIEFCEKEGLDVVTILPTFIHGPFLGPRCPQSVRDVMAMIFGDTHMSPMLCRAPYVHVDDVANAHIHLFEYPNAKGRYICSKTEVPIEELYKLLSTKYPEYNIPNIEKDMCNRRIGSGFLASWIIKRLLEEGYSVNTTIRSQTNSGLVKDVSYLTNLPHASERLKIFDADLSKPETFEEPIKGCIGVFHVAHPMDFEGNFTEELIVEESINGSLGILQACIDSKTVKKVVYTSSVSAVLFNRKKHTEVVDEESWSDDYIRTHIKFGAWYHISKTLTEKAIIVFSEIEGLDVVTILPTFIHGPFLGPRCPHSVRDMMAMIFGKLSLVSLLSAYPANVAQVVKALAFQMEGQGFNPLWAHLMDIQVMERIWALSRIGVIRSWLSLARKLKIARWVSLTAVQKKLRAPYVHVDDVANAHIHLFEYPNAKGRYICSKTEVPIEELYKLLSTKYPEYNIPNIE</sequence>
<dbReference type="CDD" id="cd08958">
    <property type="entry name" value="FR_SDR_e"/>
    <property type="match status" value="2"/>
</dbReference>
<keyword evidence="2" id="KW-0521">NADP</keyword>
<comment type="function">
    <text evidence="6">Bifunctional enzyme involved in flavonoid metabolism.</text>
</comment>
<evidence type="ECO:0000256" key="1">
    <source>
        <dbReference type="ARBA" id="ARBA00004935"/>
    </source>
</evidence>
<evidence type="ECO:0000256" key="9">
    <source>
        <dbReference type="ARBA" id="ARBA00039963"/>
    </source>
</evidence>
<evidence type="ECO:0000256" key="7">
    <source>
        <dbReference type="ARBA" id="ARBA00039055"/>
    </source>
</evidence>
<dbReference type="OrthoDB" id="2735536at2759"/>
<dbReference type="SUPFAM" id="SSF51735">
    <property type="entry name" value="NAD(P)-binding Rossmann-fold domains"/>
    <property type="match status" value="2"/>
</dbReference>
<accession>A0A5N6M646</accession>
<dbReference type="PANTHER" id="PTHR10366">
    <property type="entry name" value="NAD DEPENDENT EPIMERASE/DEHYDRATASE"/>
    <property type="match status" value="1"/>
</dbReference>